<evidence type="ECO:0000313" key="8">
    <source>
        <dbReference type="Proteomes" id="UP000186997"/>
    </source>
</evidence>
<evidence type="ECO:0000256" key="2">
    <source>
        <dbReference type="ARBA" id="ARBA00022692"/>
    </source>
</evidence>
<dbReference type="OrthoDB" id="7270324at2"/>
<feature type="domain" description="RDD" evidence="6">
    <location>
        <begin position="23"/>
        <end position="138"/>
    </location>
</feature>
<evidence type="ECO:0000256" key="3">
    <source>
        <dbReference type="ARBA" id="ARBA00022989"/>
    </source>
</evidence>
<evidence type="ECO:0000256" key="5">
    <source>
        <dbReference type="SAM" id="Phobius"/>
    </source>
</evidence>
<evidence type="ECO:0000256" key="1">
    <source>
        <dbReference type="ARBA" id="ARBA00004141"/>
    </source>
</evidence>
<evidence type="ECO:0000256" key="4">
    <source>
        <dbReference type="ARBA" id="ARBA00023136"/>
    </source>
</evidence>
<feature type="transmembrane region" description="Helical" evidence="5">
    <location>
        <begin position="26"/>
        <end position="44"/>
    </location>
</feature>
<keyword evidence="4 5" id="KW-0472">Membrane</keyword>
<dbReference type="Proteomes" id="UP000186997">
    <property type="component" value="Unassembled WGS sequence"/>
</dbReference>
<organism evidence="7 8">
    <name type="scientific">Yoonia rosea</name>
    <dbReference type="NCBI Taxonomy" id="287098"/>
    <lineage>
        <taxon>Bacteria</taxon>
        <taxon>Pseudomonadati</taxon>
        <taxon>Pseudomonadota</taxon>
        <taxon>Alphaproteobacteria</taxon>
        <taxon>Rhodobacterales</taxon>
        <taxon>Paracoccaceae</taxon>
        <taxon>Yoonia</taxon>
    </lineage>
</organism>
<dbReference type="GO" id="GO:0016020">
    <property type="term" value="C:membrane"/>
    <property type="evidence" value="ECO:0007669"/>
    <property type="project" value="UniProtKB-SubCell"/>
</dbReference>
<evidence type="ECO:0000259" key="6">
    <source>
        <dbReference type="Pfam" id="PF06271"/>
    </source>
</evidence>
<dbReference type="Pfam" id="PF06271">
    <property type="entry name" value="RDD"/>
    <property type="match status" value="1"/>
</dbReference>
<reference evidence="8" key="1">
    <citation type="submission" date="2017-01" db="EMBL/GenBank/DDBJ databases">
        <authorList>
            <person name="Varghese N."/>
            <person name="Submissions S."/>
        </authorList>
    </citation>
    <scope>NUCLEOTIDE SEQUENCE [LARGE SCALE GENOMIC DNA]</scope>
    <source>
        <strain evidence="8">DSM 29591</strain>
    </source>
</reference>
<accession>A0A1R3WNR4</accession>
<dbReference type="EMBL" id="FTPR01000001">
    <property type="protein sequence ID" value="SIT79797.1"/>
    <property type="molecule type" value="Genomic_DNA"/>
</dbReference>
<comment type="subcellular location">
    <subcellularLocation>
        <location evidence="1">Membrane</location>
        <topology evidence="1">Multi-pass membrane protein</topology>
    </subcellularLocation>
</comment>
<keyword evidence="2 5" id="KW-0812">Transmembrane</keyword>
<keyword evidence="8" id="KW-1185">Reference proteome</keyword>
<keyword evidence="3 5" id="KW-1133">Transmembrane helix</keyword>
<dbReference type="STRING" id="287098.SAMN05421665_1006"/>
<sequence length="147" mass="16442">MTTSYAYAPHLDYDPERYEGVTLKRGIAWVFDVVMIAMLCALILPFTAFTGIFFFPFLMLVVGFIYRWFTLANGSSTWGMRLMGIRFRDHRGAPLSSGLALAHTLGYSISIAMPPLQLISIILMLVTERGQGLTDLVLGTEAVNIYH</sequence>
<name>A0A1R3WNR4_9RHOB</name>
<protein>
    <submittedName>
        <fullName evidence="7">Uncharacterized membrane protein YckC, RDD family</fullName>
    </submittedName>
</protein>
<proteinExistence type="predicted"/>
<gene>
    <name evidence="7" type="ORF">SAMN05421665_1006</name>
</gene>
<dbReference type="AlphaFoldDB" id="A0A1R3WNR4"/>
<evidence type="ECO:0000313" key="7">
    <source>
        <dbReference type="EMBL" id="SIT79797.1"/>
    </source>
</evidence>
<dbReference type="InterPro" id="IPR010432">
    <property type="entry name" value="RDD"/>
</dbReference>
<feature type="transmembrane region" description="Helical" evidence="5">
    <location>
        <begin position="51"/>
        <end position="69"/>
    </location>
</feature>